<accession>A0A084VPN3</accession>
<organism evidence="1">
    <name type="scientific">Anopheles sinensis</name>
    <name type="common">Mosquito</name>
    <dbReference type="NCBI Taxonomy" id="74873"/>
    <lineage>
        <taxon>Eukaryota</taxon>
        <taxon>Metazoa</taxon>
        <taxon>Ecdysozoa</taxon>
        <taxon>Arthropoda</taxon>
        <taxon>Hexapoda</taxon>
        <taxon>Insecta</taxon>
        <taxon>Pterygota</taxon>
        <taxon>Neoptera</taxon>
        <taxon>Endopterygota</taxon>
        <taxon>Diptera</taxon>
        <taxon>Nematocera</taxon>
        <taxon>Culicoidea</taxon>
        <taxon>Culicidae</taxon>
        <taxon>Anophelinae</taxon>
        <taxon>Anopheles</taxon>
    </lineage>
</organism>
<proteinExistence type="predicted"/>
<gene>
    <name evidence="1" type="ORF">ZHAS_00007308</name>
</gene>
<dbReference type="VEuPathDB" id="VectorBase:ASIC007308"/>
<sequence>MARLPPMPTYSMMIMVMVMMMMQFKDDKDVDRPEMGGFLKLAWRENGTHSVPRCDIFPAVPGNDRSLRQLCVVRT</sequence>
<dbReference type="EMBL" id="KE524999">
    <property type="protein sequence ID" value="KFB39927.1"/>
    <property type="molecule type" value="Genomic_DNA"/>
</dbReference>
<keyword evidence="3" id="KW-1185">Reference proteome</keyword>
<protein>
    <submittedName>
        <fullName evidence="1 2">Uncharacterized protein</fullName>
    </submittedName>
</protein>
<dbReference type="Proteomes" id="UP000030765">
    <property type="component" value="Unassembled WGS sequence"/>
</dbReference>
<evidence type="ECO:0000313" key="1">
    <source>
        <dbReference type="EMBL" id="KFB39927.1"/>
    </source>
</evidence>
<reference evidence="2" key="2">
    <citation type="submission" date="2020-05" db="UniProtKB">
        <authorList>
            <consortium name="EnsemblMetazoa"/>
        </authorList>
    </citation>
    <scope>IDENTIFICATION</scope>
</reference>
<dbReference type="AlphaFoldDB" id="A0A084VPN3"/>
<dbReference type="EMBL" id="ATLV01015015">
    <property type="status" value="NOT_ANNOTATED_CDS"/>
    <property type="molecule type" value="Genomic_DNA"/>
</dbReference>
<evidence type="ECO:0000313" key="3">
    <source>
        <dbReference type="Proteomes" id="UP000030765"/>
    </source>
</evidence>
<reference evidence="1 3" key="1">
    <citation type="journal article" date="2014" name="BMC Genomics">
        <title>Genome sequence of Anopheles sinensis provides insight into genetics basis of mosquito competence for malaria parasites.</title>
        <authorList>
            <person name="Zhou D."/>
            <person name="Zhang D."/>
            <person name="Ding G."/>
            <person name="Shi L."/>
            <person name="Hou Q."/>
            <person name="Ye Y."/>
            <person name="Xu Y."/>
            <person name="Zhou H."/>
            <person name="Xiong C."/>
            <person name="Li S."/>
            <person name="Yu J."/>
            <person name="Hong S."/>
            <person name="Yu X."/>
            <person name="Zou P."/>
            <person name="Chen C."/>
            <person name="Chang X."/>
            <person name="Wang W."/>
            <person name="Lv Y."/>
            <person name="Sun Y."/>
            <person name="Ma L."/>
            <person name="Shen B."/>
            <person name="Zhu C."/>
        </authorList>
    </citation>
    <scope>NUCLEOTIDE SEQUENCE [LARGE SCALE GENOMIC DNA]</scope>
</reference>
<dbReference type="EnsemblMetazoa" id="ASIC007308-RA">
    <property type="protein sequence ID" value="ASIC007308-PA"/>
    <property type="gene ID" value="ASIC007308"/>
</dbReference>
<name>A0A084VPN3_ANOSI</name>
<evidence type="ECO:0000313" key="2">
    <source>
        <dbReference type="EnsemblMetazoa" id="ASIC007308-PA"/>
    </source>
</evidence>